<evidence type="ECO:0000256" key="3">
    <source>
        <dbReference type="ARBA" id="ARBA00022692"/>
    </source>
</evidence>
<dbReference type="EMBL" id="CAMGYJ010000006">
    <property type="protein sequence ID" value="CAI0428947.1"/>
    <property type="molecule type" value="Genomic_DNA"/>
</dbReference>
<dbReference type="GO" id="GO:0016020">
    <property type="term" value="C:membrane"/>
    <property type="evidence" value="ECO:0007669"/>
    <property type="project" value="UniProtKB-SubCell"/>
</dbReference>
<evidence type="ECO:0000256" key="7">
    <source>
        <dbReference type="ARBA" id="ARBA00023004"/>
    </source>
</evidence>
<reference evidence="10" key="1">
    <citation type="submission" date="2022-08" db="EMBL/GenBank/DDBJ databases">
        <authorList>
            <person name="Gutierrez-Valencia J."/>
        </authorList>
    </citation>
    <scope>NUCLEOTIDE SEQUENCE</scope>
</reference>
<organism evidence="10 11">
    <name type="scientific">Linum tenue</name>
    <dbReference type="NCBI Taxonomy" id="586396"/>
    <lineage>
        <taxon>Eukaryota</taxon>
        <taxon>Viridiplantae</taxon>
        <taxon>Streptophyta</taxon>
        <taxon>Embryophyta</taxon>
        <taxon>Tracheophyta</taxon>
        <taxon>Spermatophyta</taxon>
        <taxon>Magnoliopsida</taxon>
        <taxon>eudicotyledons</taxon>
        <taxon>Gunneridae</taxon>
        <taxon>Pentapetalae</taxon>
        <taxon>rosids</taxon>
        <taxon>fabids</taxon>
        <taxon>Malpighiales</taxon>
        <taxon>Linaceae</taxon>
        <taxon>Linum</taxon>
    </lineage>
</organism>
<keyword evidence="9" id="KW-0472">Membrane</keyword>
<evidence type="ECO:0000313" key="10">
    <source>
        <dbReference type="EMBL" id="CAI0428947.1"/>
    </source>
</evidence>
<dbReference type="PANTHER" id="PTHR47947">
    <property type="entry name" value="CYTOCHROME P450 82C3-RELATED"/>
    <property type="match status" value="1"/>
</dbReference>
<name>A0AAV0L3H7_9ROSI</name>
<evidence type="ECO:0000256" key="8">
    <source>
        <dbReference type="ARBA" id="ARBA00023033"/>
    </source>
</evidence>
<dbReference type="GO" id="GO:0046872">
    <property type="term" value="F:metal ion binding"/>
    <property type="evidence" value="ECO:0007669"/>
    <property type="project" value="UniProtKB-KW"/>
</dbReference>
<evidence type="ECO:0000256" key="4">
    <source>
        <dbReference type="ARBA" id="ARBA00022723"/>
    </source>
</evidence>
<dbReference type="PANTHER" id="PTHR47947:SF1">
    <property type="entry name" value="CYTOCHROME P450 82E3"/>
    <property type="match status" value="1"/>
</dbReference>
<proteinExistence type="predicted"/>
<keyword evidence="7" id="KW-0408">Iron</keyword>
<evidence type="ECO:0000256" key="1">
    <source>
        <dbReference type="ARBA" id="ARBA00004167"/>
    </source>
</evidence>
<sequence>MNAVFESLTLNVTTRIMAGKKSHVFGDDNSSDQEDINEEAETKRIGRLIKEFMKLAGLPVISDVIPLLSWTRGLAGSVKAMRRVAADFEPILSNWISQVPNTRRFLLLLLIIAIRMSSTFCYPLSKGITTMRCLAIFPARKPSMAPLW</sequence>
<dbReference type="AlphaFoldDB" id="A0AAV0L3H7"/>
<evidence type="ECO:0000256" key="5">
    <source>
        <dbReference type="ARBA" id="ARBA00022989"/>
    </source>
</evidence>
<keyword evidence="4" id="KW-0479">Metal-binding</keyword>
<protein>
    <submittedName>
        <fullName evidence="10">Uncharacterized protein</fullName>
    </submittedName>
</protein>
<evidence type="ECO:0000313" key="11">
    <source>
        <dbReference type="Proteomes" id="UP001154282"/>
    </source>
</evidence>
<keyword evidence="5" id="KW-1133">Transmembrane helix</keyword>
<evidence type="ECO:0000256" key="6">
    <source>
        <dbReference type="ARBA" id="ARBA00023002"/>
    </source>
</evidence>
<keyword evidence="11" id="KW-1185">Reference proteome</keyword>
<keyword evidence="3" id="KW-0812">Transmembrane</keyword>
<evidence type="ECO:0000256" key="2">
    <source>
        <dbReference type="ARBA" id="ARBA00022617"/>
    </source>
</evidence>
<comment type="subcellular location">
    <subcellularLocation>
        <location evidence="1">Membrane</location>
        <topology evidence="1">Single-pass membrane protein</topology>
    </subcellularLocation>
</comment>
<keyword evidence="2" id="KW-0349">Heme</keyword>
<keyword evidence="8" id="KW-0503">Monooxygenase</keyword>
<evidence type="ECO:0000256" key="9">
    <source>
        <dbReference type="ARBA" id="ARBA00023136"/>
    </source>
</evidence>
<dbReference type="InterPro" id="IPR050651">
    <property type="entry name" value="Plant_Cytochrome_P450_Monoox"/>
</dbReference>
<gene>
    <name evidence="10" type="ORF">LITE_LOCUS21919</name>
</gene>
<dbReference type="GO" id="GO:0004497">
    <property type="term" value="F:monooxygenase activity"/>
    <property type="evidence" value="ECO:0007669"/>
    <property type="project" value="UniProtKB-KW"/>
</dbReference>
<accession>A0AAV0L3H7</accession>
<keyword evidence="6" id="KW-0560">Oxidoreductase</keyword>
<dbReference type="Proteomes" id="UP001154282">
    <property type="component" value="Unassembled WGS sequence"/>
</dbReference>
<comment type="caution">
    <text evidence="10">The sequence shown here is derived from an EMBL/GenBank/DDBJ whole genome shotgun (WGS) entry which is preliminary data.</text>
</comment>